<accession>A0A9D4YQH2</accession>
<gene>
    <name evidence="2" type="ORF">HPB52_017626</name>
</gene>
<organism evidence="2 3">
    <name type="scientific">Rhipicephalus sanguineus</name>
    <name type="common">Brown dog tick</name>
    <name type="synonym">Ixodes sanguineus</name>
    <dbReference type="NCBI Taxonomy" id="34632"/>
    <lineage>
        <taxon>Eukaryota</taxon>
        <taxon>Metazoa</taxon>
        <taxon>Ecdysozoa</taxon>
        <taxon>Arthropoda</taxon>
        <taxon>Chelicerata</taxon>
        <taxon>Arachnida</taxon>
        <taxon>Acari</taxon>
        <taxon>Parasitiformes</taxon>
        <taxon>Ixodida</taxon>
        <taxon>Ixodoidea</taxon>
        <taxon>Ixodidae</taxon>
        <taxon>Rhipicephalinae</taxon>
        <taxon>Rhipicephalus</taxon>
        <taxon>Rhipicephalus</taxon>
    </lineage>
</organism>
<dbReference type="Proteomes" id="UP000821837">
    <property type="component" value="Chromosome 1"/>
</dbReference>
<dbReference type="VEuPathDB" id="VectorBase:RSAN_055418"/>
<proteinExistence type="predicted"/>
<evidence type="ECO:0000313" key="2">
    <source>
        <dbReference type="EMBL" id="KAH7984163.1"/>
    </source>
</evidence>
<keyword evidence="1" id="KW-1133">Transmembrane helix</keyword>
<keyword evidence="1" id="KW-0472">Membrane</keyword>
<evidence type="ECO:0000256" key="1">
    <source>
        <dbReference type="SAM" id="Phobius"/>
    </source>
</evidence>
<reference evidence="2" key="2">
    <citation type="submission" date="2021-09" db="EMBL/GenBank/DDBJ databases">
        <authorList>
            <person name="Jia N."/>
            <person name="Wang J."/>
            <person name="Shi W."/>
            <person name="Du L."/>
            <person name="Sun Y."/>
            <person name="Zhan W."/>
            <person name="Jiang J."/>
            <person name="Wang Q."/>
            <person name="Zhang B."/>
            <person name="Ji P."/>
            <person name="Sakyi L.B."/>
            <person name="Cui X."/>
            <person name="Yuan T."/>
            <person name="Jiang B."/>
            <person name="Yang W."/>
            <person name="Lam T.T.-Y."/>
            <person name="Chang Q."/>
            <person name="Ding S."/>
            <person name="Wang X."/>
            <person name="Zhu J."/>
            <person name="Ruan X."/>
            <person name="Zhao L."/>
            <person name="Wei J."/>
            <person name="Que T."/>
            <person name="Du C."/>
            <person name="Cheng J."/>
            <person name="Dai P."/>
            <person name="Han X."/>
            <person name="Huang E."/>
            <person name="Gao Y."/>
            <person name="Liu J."/>
            <person name="Shao H."/>
            <person name="Ye R."/>
            <person name="Li L."/>
            <person name="Wei W."/>
            <person name="Wang X."/>
            <person name="Wang C."/>
            <person name="Huo Q."/>
            <person name="Li W."/>
            <person name="Guo W."/>
            <person name="Chen H."/>
            <person name="Chen S."/>
            <person name="Zhou L."/>
            <person name="Zhou L."/>
            <person name="Ni X."/>
            <person name="Tian J."/>
            <person name="Zhou Y."/>
            <person name="Sheng Y."/>
            <person name="Liu T."/>
            <person name="Pan Y."/>
            <person name="Xia L."/>
            <person name="Li J."/>
            <person name="Zhao F."/>
            <person name="Cao W."/>
        </authorList>
    </citation>
    <scope>NUCLEOTIDE SEQUENCE</scope>
    <source>
        <strain evidence="2">Rsan-2018</strain>
        <tissue evidence="2">Larvae</tissue>
    </source>
</reference>
<comment type="caution">
    <text evidence="2">The sequence shown here is derived from an EMBL/GenBank/DDBJ whole genome shotgun (WGS) entry which is preliminary data.</text>
</comment>
<dbReference type="AlphaFoldDB" id="A0A9D4YQH2"/>
<keyword evidence="3" id="KW-1185">Reference proteome</keyword>
<name>A0A9D4YQH2_RHISA</name>
<dbReference type="EMBL" id="JABSTV010001245">
    <property type="protein sequence ID" value="KAH7984163.1"/>
    <property type="molecule type" value="Genomic_DNA"/>
</dbReference>
<reference evidence="2" key="1">
    <citation type="journal article" date="2020" name="Cell">
        <title>Large-Scale Comparative Analyses of Tick Genomes Elucidate Their Genetic Diversity and Vector Capacities.</title>
        <authorList>
            <consortium name="Tick Genome and Microbiome Consortium (TIGMIC)"/>
            <person name="Jia N."/>
            <person name="Wang J."/>
            <person name="Shi W."/>
            <person name="Du L."/>
            <person name="Sun Y."/>
            <person name="Zhan W."/>
            <person name="Jiang J.F."/>
            <person name="Wang Q."/>
            <person name="Zhang B."/>
            <person name="Ji P."/>
            <person name="Bell-Sakyi L."/>
            <person name="Cui X.M."/>
            <person name="Yuan T.T."/>
            <person name="Jiang B.G."/>
            <person name="Yang W.F."/>
            <person name="Lam T.T."/>
            <person name="Chang Q.C."/>
            <person name="Ding S.J."/>
            <person name="Wang X.J."/>
            <person name="Zhu J.G."/>
            <person name="Ruan X.D."/>
            <person name="Zhao L."/>
            <person name="Wei J.T."/>
            <person name="Ye R.Z."/>
            <person name="Que T.C."/>
            <person name="Du C.H."/>
            <person name="Zhou Y.H."/>
            <person name="Cheng J.X."/>
            <person name="Dai P.F."/>
            <person name="Guo W.B."/>
            <person name="Han X.H."/>
            <person name="Huang E.J."/>
            <person name="Li L.F."/>
            <person name="Wei W."/>
            <person name="Gao Y.C."/>
            <person name="Liu J.Z."/>
            <person name="Shao H.Z."/>
            <person name="Wang X."/>
            <person name="Wang C.C."/>
            <person name="Yang T.C."/>
            <person name="Huo Q.B."/>
            <person name="Li W."/>
            <person name="Chen H.Y."/>
            <person name="Chen S.E."/>
            <person name="Zhou L.G."/>
            <person name="Ni X.B."/>
            <person name="Tian J.H."/>
            <person name="Sheng Y."/>
            <person name="Liu T."/>
            <person name="Pan Y.S."/>
            <person name="Xia L.Y."/>
            <person name="Li J."/>
            <person name="Zhao F."/>
            <person name="Cao W.C."/>
        </authorList>
    </citation>
    <scope>NUCLEOTIDE SEQUENCE</scope>
    <source>
        <strain evidence="2">Rsan-2018</strain>
    </source>
</reference>
<evidence type="ECO:0000313" key="3">
    <source>
        <dbReference type="Proteomes" id="UP000821837"/>
    </source>
</evidence>
<feature type="transmembrane region" description="Helical" evidence="1">
    <location>
        <begin position="131"/>
        <end position="152"/>
    </location>
</feature>
<protein>
    <submittedName>
        <fullName evidence="2">Uncharacterized protein</fullName>
    </submittedName>
</protein>
<keyword evidence="1" id="KW-0812">Transmembrane</keyword>
<sequence>MGLKGRACVTVKYADGTSILAPIVCPTTSQDLQEYLTVIDSWIVSDHLKLSPPKSSVMNFSSFRQPAKPSSSMRGIPFPRRIDRKSWDSRSQALWSMDFSFQVAGVAAKARRVLGFVSRVSKPCGPATFSLLYTSLVLLILVYGCAVTSSTLSKVYKKKSLVQPSRTSHKALGGRLRYPLEDG</sequence>